<dbReference type="PANTHER" id="PTHR43489">
    <property type="entry name" value="ISOMERASE"/>
    <property type="match status" value="1"/>
</dbReference>
<feature type="non-terminal residue" evidence="3">
    <location>
        <position position="131"/>
    </location>
</feature>
<dbReference type="Gene3D" id="3.20.20.150">
    <property type="entry name" value="Divalent-metal-dependent TIM barrel enzymes"/>
    <property type="match status" value="1"/>
</dbReference>
<dbReference type="PANTHER" id="PTHR43489:SF3">
    <property type="entry name" value="XYLOSE ISOMERASE DOMAIN PROTEIN TIM BARREL"/>
    <property type="match status" value="1"/>
</dbReference>
<gene>
    <name evidence="3" type="ORF">S03H2_08457</name>
</gene>
<protein>
    <recommendedName>
        <fullName evidence="2">Xylose isomerase-like TIM barrel domain-containing protein</fullName>
    </recommendedName>
</protein>
<evidence type="ECO:0000313" key="3">
    <source>
        <dbReference type="EMBL" id="GAH18608.1"/>
    </source>
</evidence>
<proteinExistence type="predicted"/>
<comment type="caution">
    <text evidence="3">The sequence shown here is derived from an EMBL/GenBank/DDBJ whole genome shotgun (WGS) entry which is preliminary data.</text>
</comment>
<dbReference type="InterPro" id="IPR050417">
    <property type="entry name" value="Sugar_Epim/Isomerase"/>
</dbReference>
<dbReference type="AlphaFoldDB" id="X1FCY4"/>
<dbReference type="EMBL" id="BARU01004115">
    <property type="protein sequence ID" value="GAH18608.1"/>
    <property type="molecule type" value="Genomic_DNA"/>
</dbReference>
<dbReference type="SUPFAM" id="SSF51658">
    <property type="entry name" value="Xylose isomerase-like"/>
    <property type="match status" value="1"/>
</dbReference>
<evidence type="ECO:0000256" key="1">
    <source>
        <dbReference type="ARBA" id="ARBA00023235"/>
    </source>
</evidence>
<dbReference type="Pfam" id="PF01261">
    <property type="entry name" value="AP_endonuc_2"/>
    <property type="match status" value="1"/>
</dbReference>
<sequence length="131" mass="14894">MLVKKSVCIEMLYPDLDFYDRIKKVSAIGYPAIEFWDWTNKDIKLLKKAVQETKIRVATFCGNSGGSMVDEDNINNFQLGLKKSINVAKELECEALISVSGEIISNQGRLKQKETLYENLCRAADILKKEE</sequence>
<dbReference type="InterPro" id="IPR036237">
    <property type="entry name" value="Xyl_isomerase-like_sf"/>
</dbReference>
<organism evidence="3">
    <name type="scientific">marine sediment metagenome</name>
    <dbReference type="NCBI Taxonomy" id="412755"/>
    <lineage>
        <taxon>unclassified sequences</taxon>
        <taxon>metagenomes</taxon>
        <taxon>ecological metagenomes</taxon>
    </lineage>
</organism>
<dbReference type="InterPro" id="IPR013022">
    <property type="entry name" value="Xyl_isomerase-like_TIM-brl"/>
</dbReference>
<accession>X1FCY4</accession>
<reference evidence="3" key="1">
    <citation type="journal article" date="2014" name="Front. Microbiol.">
        <title>High frequency of phylogenetically diverse reductive dehalogenase-homologous genes in deep subseafloor sedimentary metagenomes.</title>
        <authorList>
            <person name="Kawai M."/>
            <person name="Futagami T."/>
            <person name="Toyoda A."/>
            <person name="Takaki Y."/>
            <person name="Nishi S."/>
            <person name="Hori S."/>
            <person name="Arai W."/>
            <person name="Tsubouchi T."/>
            <person name="Morono Y."/>
            <person name="Uchiyama I."/>
            <person name="Ito T."/>
            <person name="Fujiyama A."/>
            <person name="Inagaki F."/>
            <person name="Takami H."/>
        </authorList>
    </citation>
    <scope>NUCLEOTIDE SEQUENCE</scope>
    <source>
        <strain evidence="3">Expedition CK06-06</strain>
    </source>
</reference>
<dbReference type="GO" id="GO:0016853">
    <property type="term" value="F:isomerase activity"/>
    <property type="evidence" value="ECO:0007669"/>
    <property type="project" value="UniProtKB-KW"/>
</dbReference>
<feature type="domain" description="Xylose isomerase-like TIM barrel" evidence="2">
    <location>
        <begin position="23"/>
        <end position="130"/>
    </location>
</feature>
<keyword evidence="1" id="KW-0413">Isomerase</keyword>
<evidence type="ECO:0000259" key="2">
    <source>
        <dbReference type="Pfam" id="PF01261"/>
    </source>
</evidence>
<name>X1FCY4_9ZZZZ</name>